<dbReference type="InterPro" id="IPR008965">
    <property type="entry name" value="CBM2/CBM3_carb-bd_dom_sf"/>
</dbReference>
<keyword evidence="1" id="KW-0732">Signal</keyword>
<feature type="domain" description="Cohesin" evidence="2">
    <location>
        <begin position="40"/>
        <end position="137"/>
    </location>
</feature>
<evidence type="ECO:0000313" key="3">
    <source>
        <dbReference type="EMBL" id="ABK18593.1"/>
    </source>
</evidence>
<dbReference type="Proteomes" id="UP000001784">
    <property type="component" value="Chromosome"/>
</dbReference>
<dbReference type="SUPFAM" id="SSF49384">
    <property type="entry name" value="Carbohydrate-binding domain"/>
    <property type="match status" value="1"/>
</dbReference>
<protein>
    <recommendedName>
        <fullName evidence="2">Cohesin domain-containing protein</fullName>
    </recommendedName>
</protein>
<dbReference type="CDD" id="cd08547">
    <property type="entry name" value="Type_II_cohesin"/>
    <property type="match status" value="1"/>
</dbReference>
<dbReference type="GO" id="GO:0000272">
    <property type="term" value="P:polysaccharide catabolic process"/>
    <property type="evidence" value="ECO:0007669"/>
    <property type="project" value="InterPro"/>
</dbReference>
<sequence length="873" mass="89854" precursor="true">MKSIGVILVMLCCWGGVLSAPIPAEAGEGMCFSFPDLRDRPGARLSMWLQASNMDAALAVEATVTYPADKLTAVSVAKTGFSGDMTLVSNLNTPGEIRIAMAGAGGISGNGELFEITFDATSEAGAHAAVQLQGIIVNEVAHPDCITHGSITTTTPAVSIGAPSASMTRAGPVSFTISYADVDTISLNAADVTLNRTGTADGAVQVAGEGMENRTITIASITGDGTLGISLEAGTASDSAGNAVAAAGPSATFDVHDLIFTITASAGTGGSISPSGAVSVDYGADKTFQITPAANYEIADVLVDGVSVGAVSSYAFHAVAADHTIEAAFARIRYTIAASAGAHGTIAPSGFVTVNQGADKTFSLKAETGYHVKDVLVDGVSKGAVASYTFTNVMCNHTIEGSFESNVAIVVDRTTIAVREGESAQFQVKLSERPLSDVVVFVAWTGGDTDVNVLSGSRLTFTPVNWNSYQPVRLTAVPDEDMLGGSAVICLSADYVAPIKVRVKEVDLCQCPSLLALSDLNGNGYPEIAVLKRNPVAGTSRVYIKDSGTGALVRTVTFTSGYAPRGLALIDDPAGRALAMLQVNPETGVVRVEVRDAYTGKRIRNVPFDKTYSPKALAVLPDFNGDGASELAVLCVSPATGGVKAQVRACQTGLLLKDVAFARGYTPKGFVPMPDLNKNTAPELVFLGASQAGGNILAQVKDSRTGSLIKSVSFNKAYVPQALSSVPDVNSNGVPELAVIGRSSAGAVVAQLKDPVTGALVKTVKFSKSGSAMGVAVVPDAGQPGGSRLATLRFNGLPGKMTVEERDPLTGALIRNIPFTHPTFPLAVAALPEADGSDGPGIAVLGIHKASGRMRVEIRDALTGISLRRFLVP</sequence>
<dbReference type="eggNOG" id="COG2133">
    <property type="taxonomic scope" value="Bacteria"/>
</dbReference>
<dbReference type="SUPFAM" id="SSF69318">
    <property type="entry name" value="Integrin alpha N-terminal domain"/>
    <property type="match status" value="1"/>
</dbReference>
<organism evidence="3 4">
    <name type="scientific">Syntrophobacter fumaroxidans (strain DSM 10017 / MPOB)</name>
    <dbReference type="NCBI Taxonomy" id="335543"/>
    <lineage>
        <taxon>Bacteria</taxon>
        <taxon>Pseudomonadati</taxon>
        <taxon>Thermodesulfobacteriota</taxon>
        <taxon>Syntrophobacteria</taxon>
        <taxon>Syntrophobacterales</taxon>
        <taxon>Syntrophobacteraceae</taxon>
        <taxon>Syntrophobacter</taxon>
    </lineage>
</organism>
<dbReference type="Gene3D" id="2.60.40.680">
    <property type="match status" value="1"/>
</dbReference>
<dbReference type="RefSeq" id="WP_011699757.1">
    <property type="nucleotide sequence ID" value="NC_008554.1"/>
</dbReference>
<dbReference type="GO" id="GO:0030246">
    <property type="term" value="F:carbohydrate binding"/>
    <property type="evidence" value="ECO:0007669"/>
    <property type="project" value="InterPro"/>
</dbReference>
<evidence type="ECO:0000313" key="4">
    <source>
        <dbReference type="Proteomes" id="UP000001784"/>
    </source>
</evidence>
<dbReference type="eggNOG" id="COG4447">
    <property type="taxonomic scope" value="Bacteria"/>
</dbReference>
<keyword evidence="4" id="KW-1185">Reference proteome</keyword>
<dbReference type="STRING" id="335543.Sfum_2918"/>
<evidence type="ECO:0000256" key="1">
    <source>
        <dbReference type="SAM" id="SignalP"/>
    </source>
</evidence>
<evidence type="ECO:0000259" key="2">
    <source>
        <dbReference type="Pfam" id="PF00963"/>
    </source>
</evidence>
<feature type="chain" id="PRO_5002626339" description="Cohesin domain-containing protein" evidence="1">
    <location>
        <begin position="27"/>
        <end position="873"/>
    </location>
</feature>
<dbReference type="InterPro" id="IPR028994">
    <property type="entry name" value="Integrin_alpha_N"/>
</dbReference>
<dbReference type="OrthoDB" id="877328at2"/>
<dbReference type="InterPro" id="IPR002102">
    <property type="entry name" value="Cohesin_dom"/>
</dbReference>
<feature type="signal peptide" evidence="1">
    <location>
        <begin position="1"/>
        <end position="26"/>
    </location>
</feature>
<reference evidence="3 4" key="1">
    <citation type="submission" date="2006-10" db="EMBL/GenBank/DDBJ databases">
        <title>Complete sequence of Syntrophobacter fumaroxidans MPOB.</title>
        <authorList>
            <consortium name="US DOE Joint Genome Institute"/>
            <person name="Copeland A."/>
            <person name="Lucas S."/>
            <person name="Lapidus A."/>
            <person name="Barry K."/>
            <person name="Detter J.C."/>
            <person name="Glavina del Rio T."/>
            <person name="Hammon N."/>
            <person name="Israni S."/>
            <person name="Pitluck S."/>
            <person name="Goltsman E.G."/>
            <person name="Martinez M."/>
            <person name="Schmutz J."/>
            <person name="Larimer F."/>
            <person name="Land M."/>
            <person name="Hauser L."/>
            <person name="Kyrpides N."/>
            <person name="Kim E."/>
            <person name="Boone D.R."/>
            <person name="Brockman F."/>
            <person name="Culley D."/>
            <person name="Ferry J."/>
            <person name="Gunsalus R."/>
            <person name="McInerney M.J."/>
            <person name="Morrison M."/>
            <person name="Plugge C."/>
            <person name="Rohlin L."/>
            <person name="Scholten J."/>
            <person name="Sieber J."/>
            <person name="Stams A.J.M."/>
            <person name="Worm P."/>
            <person name="Henstra A.M."/>
            <person name="Richardson P."/>
        </authorList>
    </citation>
    <scope>NUCLEOTIDE SEQUENCE [LARGE SCALE GENOMIC DNA]</scope>
    <source>
        <strain evidence="4">DSM 10017 / MPOB</strain>
    </source>
</reference>
<dbReference type="eggNOG" id="COG3119">
    <property type="taxonomic scope" value="Bacteria"/>
</dbReference>
<dbReference type="EMBL" id="CP000478">
    <property type="protein sequence ID" value="ABK18593.1"/>
    <property type="molecule type" value="Genomic_DNA"/>
</dbReference>
<gene>
    <name evidence="3" type="ordered locus">Sfum_2918</name>
</gene>
<dbReference type="Pfam" id="PF00963">
    <property type="entry name" value="Cohesin"/>
    <property type="match status" value="1"/>
</dbReference>
<dbReference type="HOGENOM" id="CLU_328982_0_0_7"/>
<accession>A0LME1</accession>
<dbReference type="KEGG" id="sfu:Sfum_2918"/>
<name>A0LME1_SYNFM</name>
<dbReference type="InParanoid" id="A0LME1"/>
<proteinExistence type="predicted"/>
<dbReference type="AlphaFoldDB" id="A0LME1"/>